<keyword evidence="2" id="KW-1185">Reference proteome</keyword>
<dbReference type="EMBL" id="CP039396">
    <property type="protein sequence ID" value="QCD41420.1"/>
    <property type="molecule type" value="Genomic_DNA"/>
</dbReference>
<protein>
    <submittedName>
        <fullName evidence="1">Uncharacterized protein</fullName>
    </submittedName>
</protein>
<dbReference type="Proteomes" id="UP000297149">
    <property type="component" value="Chromosome"/>
</dbReference>
<evidence type="ECO:0000313" key="2">
    <source>
        <dbReference type="Proteomes" id="UP000297149"/>
    </source>
</evidence>
<sequence>MWDELDEPYPIYTVYDHNFTGEWFDDAGAVDSENWGDGYYASFYDVRGGTPENVRRMTLKNALTEFELAWVGPGQIAVKAIKNLTGHTIEGSISLGYSFKSESVGFRLAPSLKADDRYEVTGIRYDEDEEIRSLYVKDSISVDFDNQRADTVVYRFPIADFCRVYVDYSINPDLKVRFDDTAGFPDVEIPTFRYQPEGGWIRGQLWGEKVPFSFGEQVSVPAFDSALWYEGTFDRAYVITLPPHTCFRGVFIVERLDIATIANLRIRNRADGREMEIPVKVRVNQPYDFRMKYDKFSLDEKI</sequence>
<name>A0A4P7W229_9BACT</name>
<gene>
    <name evidence="1" type="ORF">E7747_03285</name>
</gene>
<dbReference type="AlphaFoldDB" id="A0A4P7W229"/>
<evidence type="ECO:0000313" key="1">
    <source>
        <dbReference type="EMBL" id="QCD41420.1"/>
    </source>
</evidence>
<dbReference type="KEGG" id="ddb:E7747_03285"/>
<accession>A0A4P7W229</accession>
<dbReference type="RefSeq" id="WP_136414090.1">
    <property type="nucleotide sequence ID" value="NZ_CP039396.1"/>
</dbReference>
<proteinExistence type="predicted"/>
<organism evidence="1 2">
    <name type="scientific">Duncaniella dubosii</name>
    <dbReference type="NCBI Taxonomy" id="2518971"/>
    <lineage>
        <taxon>Bacteria</taxon>
        <taxon>Pseudomonadati</taxon>
        <taxon>Bacteroidota</taxon>
        <taxon>Bacteroidia</taxon>
        <taxon>Bacteroidales</taxon>
        <taxon>Muribaculaceae</taxon>
        <taxon>Duncaniella</taxon>
    </lineage>
</organism>
<reference evidence="2" key="1">
    <citation type="submission" date="2019-02" db="EMBL/GenBank/DDBJ databases">
        <title>Isolation and identification of novel species under the genus Muribaculum.</title>
        <authorList>
            <person name="Miyake S."/>
            <person name="Ding Y."/>
            <person name="Low A."/>
            <person name="Soh M."/>
            <person name="Seedorf H."/>
        </authorList>
    </citation>
    <scope>NUCLEOTIDE SEQUENCE [LARGE SCALE GENOMIC DNA]</scope>
    <source>
        <strain evidence="2">H5</strain>
    </source>
</reference>